<keyword evidence="1" id="KW-0812">Transmembrane</keyword>
<accession>A0ABQ0J6C0</accession>
<comment type="caution">
    <text evidence="2">The sequence shown here is derived from an EMBL/GenBank/DDBJ whole genome shotgun (WGS) entry which is preliminary data.</text>
</comment>
<evidence type="ECO:0008006" key="4">
    <source>
        <dbReference type="Google" id="ProtNLM"/>
    </source>
</evidence>
<keyword evidence="1" id="KW-0472">Membrane</keyword>
<reference evidence="3" key="1">
    <citation type="submission" date="2014-09" db="EMBL/GenBank/DDBJ databases">
        <title>Vibrio variabilis JCM 19239. (C206) whole genome shotgun sequence.</title>
        <authorList>
            <person name="Sawabe T."/>
            <person name="Meirelles P."/>
            <person name="Nakanishi M."/>
            <person name="Sayaka M."/>
            <person name="Hattori M."/>
            <person name="Ohkuma M."/>
        </authorList>
    </citation>
    <scope>NUCLEOTIDE SEQUENCE [LARGE SCALE GENOMIC DNA]</scope>
    <source>
        <strain evidence="3">JCM 19239</strain>
    </source>
</reference>
<keyword evidence="3" id="KW-1185">Reference proteome</keyword>
<organism evidence="2 3">
    <name type="scientific">Vibrio variabilis</name>
    <dbReference type="NCBI Taxonomy" id="990271"/>
    <lineage>
        <taxon>Bacteria</taxon>
        <taxon>Pseudomonadati</taxon>
        <taxon>Pseudomonadota</taxon>
        <taxon>Gammaproteobacteria</taxon>
        <taxon>Vibrionales</taxon>
        <taxon>Vibrionaceae</taxon>
        <taxon>Vibrio</taxon>
    </lineage>
</organism>
<dbReference type="EMBL" id="BBMS01000003">
    <property type="protein sequence ID" value="GAL24262.1"/>
    <property type="molecule type" value="Genomic_DNA"/>
</dbReference>
<reference evidence="3" key="2">
    <citation type="submission" date="2014-09" db="EMBL/GenBank/DDBJ databases">
        <authorList>
            <consortium name="NBRP consortium"/>
            <person name="Sawabe T."/>
            <person name="Meirelles P."/>
            <person name="Nakanishi M."/>
            <person name="Sayaka M."/>
            <person name="Hattori M."/>
            <person name="Ohkuma M."/>
        </authorList>
    </citation>
    <scope>NUCLEOTIDE SEQUENCE [LARGE SCALE GENOMIC DNA]</scope>
    <source>
        <strain evidence="3">JCM 19239</strain>
    </source>
</reference>
<proteinExistence type="predicted"/>
<keyword evidence="1" id="KW-1133">Transmembrane helix</keyword>
<sequence>MQAARQGSIYDWIANGVGLLLAYGVAYLIAKAVKSRAT</sequence>
<protein>
    <recommendedName>
        <fullName evidence="4">GlsB/YeaQ/YmgE family stress response membrane protein</fullName>
    </recommendedName>
</protein>
<evidence type="ECO:0000313" key="3">
    <source>
        <dbReference type="Proteomes" id="UP000029223"/>
    </source>
</evidence>
<dbReference type="Proteomes" id="UP000029223">
    <property type="component" value="Unassembled WGS sequence"/>
</dbReference>
<name>A0ABQ0J6C0_9VIBR</name>
<evidence type="ECO:0000313" key="2">
    <source>
        <dbReference type="EMBL" id="GAL24262.1"/>
    </source>
</evidence>
<feature type="transmembrane region" description="Helical" evidence="1">
    <location>
        <begin position="12"/>
        <end position="30"/>
    </location>
</feature>
<evidence type="ECO:0000256" key="1">
    <source>
        <dbReference type="SAM" id="Phobius"/>
    </source>
</evidence>
<gene>
    <name evidence="2" type="ORF">JCM19239_3965</name>
</gene>